<evidence type="ECO:0000256" key="1">
    <source>
        <dbReference type="ARBA" id="ARBA00008361"/>
    </source>
</evidence>
<dbReference type="AlphaFoldDB" id="A0A3S1BHE8"/>
<dbReference type="EMBL" id="RIAR02000001">
    <property type="protein sequence ID" value="NSL85914.1"/>
    <property type="molecule type" value="Genomic_DNA"/>
</dbReference>
<keyword evidence="5" id="KW-1185">Reference proteome</keyword>
<keyword evidence="2 4" id="KW-0489">Methyltransferase</keyword>
<dbReference type="PANTHER" id="PTHR44942">
    <property type="entry name" value="METHYLTRANSF_11 DOMAIN-CONTAINING PROTEIN"/>
    <property type="match status" value="1"/>
</dbReference>
<evidence type="ECO:0000313" key="4">
    <source>
        <dbReference type="EMBL" id="NSL85914.1"/>
    </source>
</evidence>
<accession>A0A3S1BHE8</accession>
<dbReference type="SUPFAM" id="SSF53335">
    <property type="entry name" value="S-adenosyl-L-methionine-dependent methyltransferases"/>
    <property type="match status" value="1"/>
</dbReference>
<organism evidence="4 5">
    <name type="scientific">Chitinophaga solisilvae</name>
    <dbReference type="NCBI Taxonomy" id="1233460"/>
    <lineage>
        <taxon>Bacteria</taxon>
        <taxon>Pseudomonadati</taxon>
        <taxon>Bacteroidota</taxon>
        <taxon>Chitinophagia</taxon>
        <taxon>Chitinophagales</taxon>
        <taxon>Chitinophagaceae</taxon>
        <taxon>Chitinophaga</taxon>
    </lineage>
</organism>
<dbReference type="CDD" id="cd02440">
    <property type="entry name" value="AdoMet_MTases"/>
    <property type="match status" value="1"/>
</dbReference>
<evidence type="ECO:0000313" key="5">
    <source>
        <dbReference type="Proteomes" id="UP000281028"/>
    </source>
</evidence>
<reference evidence="4" key="1">
    <citation type="submission" date="2020-05" db="EMBL/GenBank/DDBJ databases">
        <title>Chitinophaga laudate sp. nov., isolated from a tropical peat swamp.</title>
        <authorList>
            <person name="Goh C.B.S."/>
            <person name="Lee M.S."/>
            <person name="Parimannan S."/>
            <person name="Pasbakhsh P."/>
            <person name="Yule C.M."/>
            <person name="Rajandas H."/>
            <person name="Loke S."/>
            <person name="Croft L."/>
            <person name="Tan J.B.L."/>
        </authorList>
    </citation>
    <scope>NUCLEOTIDE SEQUENCE</scope>
    <source>
        <strain evidence="4">Mgbs1</strain>
    </source>
</reference>
<dbReference type="InterPro" id="IPR029063">
    <property type="entry name" value="SAM-dependent_MTases_sf"/>
</dbReference>
<evidence type="ECO:0000256" key="2">
    <source>
        <dbReference type="ARBA" id="ARBA00022603"/>
    </source>
</evidence>
<dbReference type="InterPro" id="IPR013216">
    <property type="entry name" value="Methyltransf_11"/>
</dbReference>
<name>A0A3S1BHE8_9BACT</name>
<protein>
    <submittedName>
        <fullName evidence="4">Class I SAM-dependent methyltransferase</fullName>
    </submittedName>
</protein>
<comment type="similarity">
    <text evidence="1">Belongs to the methyltransferase superfamily.</text>
</comment>
<keyword evidence="3" id="KW-0808">Transferase</keyword>
<dbReference type="Gene3D" id="3.40.50.150">
    <property type="entry name" value="Vaccinia Virus protein VP39"/>
    <property type="match status" value="1"/>
</dbReference>
<dbReference type="OrthoDB" id="9797252at2"/>
<evidence type="ECO:0000256" key="3">
    <source>
        <dbReference type="ARBA" id="ARBA00022679"/>
    </source>
</evidence>
<gene>
    <name evidence="4" type="ORF">ECE50_003665</name>
</gene>
<dbReference type="PANTHER" id="PTHR44942:SF4">
    <property type="entry name" value="METHYLTRANSFERASE TYPE 11 DOMAIN-CONTAINING PROTEIN"/>
    <property type="match status" value="1"/>
</dbReference>
<dbReference type="Proteomes" id="UP000281028">
    <property type="component" value="Unassembled WGS sequence"/>
</dbReference>
<sequence length="251" mass="28421">MNSTTRFTGRADLYARYRPGYPPVVIDHLREAIGLHPRMLIADIGSGTGISAEVFLKNGNTVYGVEPNDAMRAKAELLLQDYPAFNSVNGQAEATTLEDNSMDIILASQSFHWFRQAEARREFSRIAQKDAYILLMWNMREISNPFSAAYENIFATYGTNYSDDGRDVTAESKTISFFAPCPFEKVIFSSTQELTYEVVRGRLLSTSFMPSEEDDICEEMLAVLKENFDRYAENGKVKLDYTTTLYMAKAH</sequence>
<dbReference type="InterPro" id="IPR051052">
    <property type="entry name" value="Diverse_substrate_MTase"/>
</dbReference>
<dbReference type="GO" id="GO:0032259">
    <property type="term" value="P:methylation"/>
    <property type="evidence" value="ECO:0007669"/>
    <property type="project" value="UniProtKB-KW"/>
</dbReference>
<proteinExistence type="inferred from homology"/>
<comment type="caution">
    <text evidence="4">The sequence shown here is derived from an EMBL/GenBank/DDBJ whole genome shotgun (WGS) entry which is preliminary data.</text>
</comment>
<dbReference type="Pfam" id="PF08241">
    <property type="entry name" value="Methyltransf_11"/>
    <property type="match status" value="1"/>
</dbReference>
<dbReference type="GO" id="GO:0008757">
    <property type="term" value="F:S-adenosylmethionine-dependent methyltransferase activity"/>
    <property type="evidence" value="ECO:0007669"/>
    <property type="project" value="InterPro"/>
</dbReference>